<gene>
    <name evidence="1" type="ORF">J2Z20_000395</name>
</gene>
<organism evidence="1 2">
    <name type="scientific">Paenibacillus sediminis</name>
    <dbReference type="NCBI Taxonomy" id="664909"/>
    <lineage>
        <taxon>Bacteria</taxon>
        <taxon>Bacillati</taxon>
        <taxon>Bacillota</taxon>
        <taxon>Bacilli</taxon>
        <taxon>Bacillales</taxon>
        <taxon>Paenibacillaceae</taxon>
        <taxon>Paenibacillus</taxon>
    </lineage>
</organism>
<comment type="caution">
    <text evidence="1">The sequence shown here is derived from an EMBL/GenBank/DDBJ whole genome shotgun (WGS) entry which is preliminary data.</text>
</comment>
<evidence type="ECO:0000313" key="1">
    <source>
        <dbReference type="EMBL" id="MBP1935534.1"/>
    </source>
</evidence>
<dbReference type="Proteomes" id="UP001519273">
    <property type="component" value="Unassembled WGS sequence"/>
</dbReference>
<evidence type="ECO:0008006" key="3">
    <source>
        <dbReference type="Google" id="ProtNLM"/>
    </source>
</evidence>
<sequence length="149" mass="17312">MNRLCDCGQQMELDLRTVIYSHRIKIERVPVFACESCSHFEVLPLIKENLLSLIAELNIVSGIHKVLFTEICDIADIIDDVFRHQTDDIGSPIEQLLNDKIEERINLLLDLYRYAQELGDTDWMEDVSNRLGQITEHLQHFQTMDRNVG</sequence>
<protein>
    <recommendedName>
        <fullName evidence="3">YgiT-type zinc finger protein</fullName>
    </recommendedName>
</protein>
<accession>A0ABS4GZ45</accession>
<keyword evidence="2" id="KW-1185">Reference proteome</keyword>
<name>A0ABS4GZ45_9BACL</name>
<proteinExistence type="predicted"/>
<dbReference type="EMBL" id="JAGGKP010000001">
    <property type="protein sequence ID" value="MBP1935534.1"/>
    <property type="molecule type" value="Genomic_DNA"/>
</dbReference>
<evidence type="ECO:0000313" key="2">
    <source>
        <dbReference type="Proteomes" id="UP001519273"/>
    </source>
</evidence>
<dbReference type="RefSeq" id="WP_209844861.1">
    <property type="nucleotide sequence ID" value="NZ_CBCRVE010000001.1"/>
</dbReference>
<reference evidence="1 2" key="1">
    <citation type="submission" date="2021-03" db="EMBL/GenBank/DDBJ databases">
        <title>Genomic Encyclopedia of Type Strains, Phase IV (KMG-IV): sequencing the most valuable type-strain genomes for metagenomic binning, comparative biology and taxonomic classification.</title>
        <authorList>
            <person name="Goeker M."/>
        </authorList>
    </citation>
    <scope>NUCLEOTIDE SEQUENCE [LARGE SCALE GENOMIC DNA]</scope>
    <source>
        <strain evidence="1 2">DSM 23491</strain>
    </source>
</reference>